<name>A0A9N9N4U0_9GLOM</name>
<reference evidence="1" key="1">
    <citation type="submission" date="2021-06" db="EMBL/GenBank/DDBJ databases">
        <authorList>
            <person name="Kallberg Y."/>
            <person name="Tangrot J."/>
            <person name="Rosling A."/>
        </authorList>
    </citation>
    <scope>NUCLEOTIDE SEQUENCE</scope>
    <source>
        <strain evidence="1">FL130A</strain>
    </source>
</reference>
<evidence type="ECO:0000313" key="2">
    <source>
        <dbReference type="Proteomes" id="UP000789508"/>
    </source>
</evidence>
<organism evidence="1 2">
    <name type="scientific">Ambispora leptoticha</name>
    <dbReference type="NCBI Taxonomy" id="144679"/>
    <lineage>
        <taxon>Eukaryota</taxon>
        <taxon>Fungi</taxon>
        <taxon>Fungi incertae sedis</taxon>
        <taxon>Mucoromycota</taxon>
        <taxon>Glomeromycotina</taxon>
        <taxon>Glomeromycetes</taxon>
        <taxon>Archaeosporales</taxon>
        <taxon>Ambisporaceae</taxon>
        <taxon>Ambispora</taxon>
    </lineage>
</organism>
<proteinExistence type="predicted"/>
<comment type="caution">
    <text evidence="1">The sequence shown here is derived from an EMBL/GenBank/DDBJ whole genome shotgun (WGS) entry which is preliminary data.</text>
</comment>
<evidence type="ECO:0000313" key="1">
    <source>
        <dbReference type="EMBL" id="CAG8701181.1"/>
    </source>
</evidence>
<dbReference type="AlphaFoldDB" id="A0A9N9N4U0"/>
<sequence>NLENCMNSIDKFGMSMDTISSRLVHLDGYPTFKKAVYHFASPKVSEKLIQEYETRTKSSIRNLIMSSNTFPDVNLK</sequence>
<keyword evidence="2" id="KW-1185">Reference proteome</keyword>
<dbReference type="EMBL" id="CAJVPS010019448">
    <property type="protein sequence ID" value="CAG8701181.1"/>
    <property type="molecule type" value="Genomic_DNA"/>
</dbReference>
<dbReference type="Proteomes" id="UP000789508">
    <property type="component" value="Unassembled WGS sequence"/>
</dbReference>
<gene>
    <name evidence="1" type="ORF">ALEPTO_LOCUS11583</name>
</gene>
<dbReference type="OrthoDB" id="2448891at2759"/>
<accession>A0A9N9N4U0</accession>
<feature type="non-terminal residue" evidence="1">
    <location>
        <position position="1"/>
    </location>
</feature>
<protein>
    <submittedName>
        <fullName evidence="1">7722_t:CDS:1</fullName>
    </submittedName>
</protein>